<sequence>MDVATGPDPASSFRPPVARTGFLTGRRGPRTGVLLLTTGAIGSTLAALLLASGVLTPPDPRRPTGLAVPSPNVSPPPSPRGAVPSPSASDRPLRTSAPATTRAAPTPPVSAPSPEPSRSGASGVLRPGDSGPAVSALQRRLRKVPHIYPDGAVTGRYDDELARAVARFQEWYGVHGDEEGVYGDDTRRRLEEVS</sequence>
<proteinExistence type="predicted"/>
<keyword evidence="5" id="KW-1185">Reference proteome</keyword>
<feature type="compositionally biased region" description="Low complexity" evidence="1">
    <location>
        <begin position="80"/>
        <end position="104"/>
    </location>
</feature>
<evidence type="ECO:0000256" key="2">
    <source>
        <dbReference type="SAM" id="Phobius"/>
    </source>
</evidence>
<gene>
    <name evidence="4" type="ORF">GCM10010405_33880</name>
</gene>
<dbReference type="Proteomes" id="UP001501638">
    <property type="component" value="Unassembled WGS sequence"/>
</dbReference>
<comment type="caution">
    <text evidence="4">The sequence shown here is derived from an EMBL/GenBank/DDBJ whole genome shotgun (WGS) entry which is preliminary data.</text>
</comment>
<dbReference type="EMBL" id="BAAASZ010000024">
    <property type="protein sequence ID" value="GAA2447677.1"/>
    <property type="molecule type" value="Genomic_DNA"/>
</dbReference>
<evidence type="ECO:0000313" key="5">
    <source>
        <dbReference type="Proteomes" id="UP001501638"/>
    </source>
</evidence>
<dbReference type="RefSeq" id="WP_344323707.1">
    <property type="nucleotide sequence ID" value="NZ_BAAASZ010000024.1"/>
</dbReference>
<protein>
    <recommendedName>
        <fullName evidence="3">Peptidoglycan binding-like domain-containing protein</fullName>
    </recommendedName>
</protein>
<dbReference type="Pfam" id="PF01471">
    <property type="entry name" value="PG_binding_1"/>
    <property type="match status" value="1"/>
</dbReference>
<feature type="transmembrane region" description="Helical" evidence="2">
    <location>
        <begin position="33"/>
        <end position="55"/>
    </location>
</feature>
<feature type="region of interest" description="Disordered" evidence="1">
    <location>
        <begin position="1"/>
        <end position="30"/>
    </location>
</feature>
<feature type="region of interest" description="Disordered" evidence="1">
    <location>
        <begin position="54"/>
        <end position="141"/>
    </location>
</feature>
<keyword evidence="2" id="KW-0812">Transmembrane</keyword>
<keyword evidence="2" id="KW-0472">Membrane</keyword>
<feature type="domain" description="Peptidoglycan binding-like" evidence="3">
    <location>
        <begin position="130"/>
        <end position="190"/>
    </location>
</feature>
<organism evidence="4 5">
    <name type="scientific">Streptomyces macrosporus</name>
    <dbReference type="NCBI Taxonomy" id="44032"/>
    <lineage>
        <taxon>Bacteria</taxon>
        <taxon>Bacillati</taxon>
        <taxon>Actinomycetota</taxon>
        <taxon>Actinomycetes</taxon>
        <taxon>Kitasatosporales</taxon>
        <taxon>Streptomycetaceae</taxon>
        <taxon>Streptomyces</taxon>
    </lineage>
</organism>
<reference evidence="4 5" key="1">
    <citation type="journal article" date="2019" name="Int. J. Syst. Evol. Microbiol.">
        <title>The Global Catalogue of Microorganisms (GCM) 10K type strain sequencing project: providing services to taxonomists for standard genome sequencing and annotation.</title>
        <authorList>
            <consortium name="The Broad Institute Genomics Platform"/>
            <consortium name="The Broad Institute Genome Sequencing Center for Infectious Disease"/>
            <person name="Wu L."/>
            <person name="Ma J."/>
        </authorList>
    </citation>
    <scope>NUCLEOTIDE SEQUENCE [LARGE SCALE GENOMIC DNA]</scope>
    <source>
        <strain evidence="4 5">JCM 6305</strain>
    </source>
</reference>
<name>A0ABN3K2L6_9ACTN</name>
<dbReference type="Gene3D" id="1.10.101.10">
    <property type="entry name" value="PGBD-like superfamily/PGBD"/>
    <property type="match status" value="1"/>
</dbReference>
<evidence type="ECO:0000259" key="3">
    <source>
        <dbReference type="Pfam" id="PF01471"/>
    </source>
</evidence>
<dbReference type="InterPro" id="IPR036366">
    <property type="entry name" value="PGBDSf"/>
</dbReference>
<dbReference type="InterPro" id="IPR036365">
    <property type="entry name" value="PGBD-like_sf"/>
</dbReference>
<dbReference type="InterPro" id="IPR002477">
    <property type="entry name" value="Peptidoglycan-bd-like"/>
</dbReference>
<evidence type="ECO:0000256" key="1">
    <source>
        <dbReference type="SAM" id="MobiDB-lite"/>
    </source>
</evidence>
<keyword evidence="2" id="KW-1133">Transmembrane helix</keyword>
<accession>A0ABN3K2L6</accession>
<evidence type="ECO:0000313" key="4">
    <source>
        <dbReference type="EMBL" id="GAA2447677.1"/>
    </source>
</evidence>
<feature type="compositionally biased region" description="Pro residues" evidence="1">
    <location>
        <begin position="105"/>
        <end position="115"/>
    </location>
</feature>
<dbReference type="SUPFAM" id="SSF47090">
    <property type="entry name" value="PGBD-like"/>
    <property type="match status" value="1"/>
</dbReference>